<dbReference type="Pfam" id="PF00206">
    <property type="entry name" value="Lyase_1"/>
    <property type="match status" value="1"/>
</dbReference>
<dbReference type="Gene3D" id="1.10.275.10">
    <property type="entry name" value="Fumarase/aspartase (N-terminal domain)"/>
    <property type="match status" value="1"/>
</dbReference>
<evidence type="ECO:0000313" key="5">
    <source>
        <dbReference type="Proteomes" id="UP000284676"/>
    </source>
</evidence>
<dbReference type="InterPro" id="IPR051546">
    <property type="entry name" value="Aspartate_Ammonia-Lyase"/>
</dbReference>
<comment type="caution">
    <text evidence="4">The sequence shown here is derived from an EMBL/GenBank/DDBJ whole genome shotgun (WGS) entry which is preliminary data.</text>
</comment>
<accession>A0A414Q2G7</accession>
<reference evidence="4 5" key="1">
    <citation type="submission" date="2018-08" db="EMBL/GenBank/DDBJ databases">
        <title>A genome reference for cultivated species of the human gut microbiota.</title>
        <authorList>
            <person name="Zou Y."/>
            <person name="Xue W."/>
            <person name="Luo G."/>
        </authorList>
    </citation>
    <scope>NUCLEOTIDE SEQUENCE [LARGE SCALE GENOMIC DNA]</scope>
    <source>
        <strain evidence="4 5">AM25-1</strain>
    </source>
</reference>
<sequence>MEKFRLESDSIGTLEVPAGAYYGVQSLRGKNNFHITGYGLSDTFITALAYVKKATSRANYEAGVISKEVEEAMIQAADEIIAGKFRDQFITDVIQGGAGTSMNMNMNEVIANRANEILGGELGKYDRCHPNDHVNYGQSTNDVVPTAGKLTVQLLIKDLLTDLQYLYDTLQAKGNEFDHVIKMGRTHLQDAVPIRLGQEFRAFSQPVLRDIKRISAAVEELTYVNMGATAVGTGINADVEYVKNVVRILSEVTGFEFKQSPDLVDGTRNLDSFVWLSSALKTCAVNLSKTANDIRLMASGPKAGLAEILLPQQQPGSSIMPGKVNPVIPEVLNQVCFQIFGNDITITKAAEAGQLELNVFEPVLFFNLFQSIEILKNGIITFIENCLKGITAQEENCKYWVDRSVGIITALNPHIGYKNAAEIAKESIKTGVPVAQIVLQRGLLSKEDLDVILNPFEMTKPGIPGKALLKKNK</sequence>
<dbReference type="InterPro" id="IPR000362">
    <property type="entry name" value="Fumarate_lyase_fam"/>
</dbReference>
<evidence type="ECO:0000259" key="2">
    <source>
        <dbReference type="Pfam" id="PF00206"/>
    </source>
</evidence>
<dbReference type="InterPro" id="IPR008948">
    <property type="entry name" value="L-Aspartase-like"/>
</dbReference>
<dbReference type="FunFam" id="1.10.275.10:FF:000001">
    <property type="entry name" value="Fumarate hydratase, mitochondrial"/>
    <property type="match status" value="1"/>
</dbReference>
<dbReference type="PANTHER" id="PTHR42696">
    <property type="entry name" value="ASPARTATE AMMONIA-LYASE"/>
    <property type="match status" value="1"/>
</dbReference>
<gene>
    <name evidence="4" type="ORF">DW663_00915</name>
</gene>
<dbReference type="PANTHER" id="PTHR42696:SF2">
    <property type="entry name" value="ASPARTATE AMMONIA-LYASE"/>
    <property type="match status" value="1"/>
</dbReference>
<dbReference type="PROSITE" id="PS00163">
    <property type="entry name" value="FUMARATE_LYASES"/>
    <property type="match status" value="1"/>
</dbReference>
<dbReference type="GeneID" id="62763369"/>
<evidence type="ECO:0000259" key="3">
    <source>
        <dbReference type="Pfam" id="PF10415"/>
    </source>
</evidence>
<feature type="domain" description="Fumarase C C-terminal" evidence="3">
    <location>
        <begin position="407"/>
        <end position="460"/>
    </location>
</feature>
<dbReference type="FunFam" id="1.10.40.30:FF:000002">
    <property type="entry name" value="Fumarate hydratase class II"/>
    <property type="match status" value="1"/>
</dbReference>
<dbReference type="PRINTS" id="PR00145">
    <property type="entry name" value="ARGSUCLYASE"/>
</dbReference>
<dbReference type="AlphaFoldDB" id="A0A414Q2G7"/>
<organism evidence="4 5">
    <name type="scientific">Fusobacterium mortiferum</name>
    <dbReference type="NCBI Taxonomy" id="850"/>
    <lineage>
        <taxon>Bacteria</taxon>
        <taxon>Fusobacteriati</taxon>
        <taxon>Fusobacteriota</taxon>
        <taxon>Fusobacteriia</taxon>
        <taxon>Fusobacteriales</taxon>
        <taxon>Fusobacteriaceae</taxon>
        <taxon>Fusobacterium</taxon>
    </lineage>
</organism>
<dbReference type="FunFam" id="1.20.200.10:FF:000001">
    <property type="entry name" value="Fumarate hydratase, mitochondrial"/>
    <property type="match status" value="1"/>
</dbReference>
<dbReference type="RefSeq" id="WP_005884620.1">
    <property type="nucleotide sequence ID" value="NZ_CABMMQ010000001.1"/>
</dbReference>
<dbReference type="EC" id="4.3.1.1" evidence="4"/>
<evidence type="ECO:0000256" key="1">
    <source>
        <dbReference type="ARBA" id="ARBA00023239"/>
    </source>
</evidence>
<keyword evidence="1 4" id="KW-0456">Lyase</keyword>
<dbReference type="Proteomes" id="UP000284676">
    <property type="component" value="Unassembled WGS sequence"/>
</dbReference>
<dbReference type="InterPro" id="IPR022761">
    <property type="entry name" value="Fumarate_lyase_N"/>
</dbReference>
<dbReference type="GO" id="GO:0006099">
    <property type="term" value="P:tricarboxylic acid cycle"/>
    <property type="evidence" value="ECO:0007669"/>
    <property type="project" value="InterPro"/>
</dbReference>
<dbReference type="Gene3D" id="1.20.200.10">
    <property type="entry name" value="Fumarase/aspartase (Central domain)"/>
    <property type="match status" value="1"/>
</dbReference>
<evidence type="ECO:0000313" key="4">
    <source>
        <dbReference type="EMBL" id="RHF74983.1"/>
    </source>
</evidence>
<dbReference type="Gene3D" id="1.10.40.30">
    <property type="entry name" value="Fumarase/aspartase (C-terminal domain)"/>
    <property type="match status" value="1"/>
</dbReference>
<dbReference type="CDD" id="cd01357">
    <property type="entry name" value="Aspartase"/>
    <property type="match status" value="1"/>
</dbReference>
<name>A0A414Q2G7_FUSMR</name>
<proteinExistence type="predicted"/>
<dbReference type="InterPro" id="IPR018951">
    <property type="entry name" value="Fumarase_C_C"/>
</dbReference>
<dbReference type="GO" id="GO:0006531">
    <property type="term" value="P:aspartate metabolic process"/>
    <property type="evidence" value="ECO:0007669"/>
    <property type="project" value="TreeGrafter"/>
</dbReference>
<dbReference type="PRINTS" id="PR00149">
    <property type="entry name" value="FUMRATELYASE"/>
</dbReference>
<protein>
    <submittedName>
        <fullName evidence="4">Aspartate ammonia-lyase</fullName>
        <ecNumber evidence="4">4.3.1.1</ecNumber>
    </submittedName>
</protein>
<dbReference type="SUPFAM" id="SSF48557">
    <property type="entry name" value="L-aspartase-like"/>
    <property type="match status" value="1"/>
</dbReference>
<dbReference type="InterPro" id="IPR024083">
    <property type="entry name" value="Fumarase/histidase_N"/>
</dbReference>
<dbReference type="GO" id="GO:0005829">
    <property type="term" value="C:cytosol"/>
    <property type="evidence" value="ECO:0007669"/>
    <property type="project" value="TreeGrafter"/>
</dbReference>
<dbReference type="Pfam" id="PF10415">
    <property type="entry name" value="FumaraseC_C"/>
    <property type="match status" value="1"/>
</dbReference>
<feature type="domain" description="Fumarate lyase N-terminal" evidence="2">
    <location>
        <begin position="12"/>
        <end position="341"/>
    </location>
</feature>
<dbReference type="GO" id="GO:0008797">
    <property type="term" value="F:aspartate ammonia-lyase activity"/>
    <property type="evidence" value="ECO:0007669"/>
    <property type="project" value="UniProtKB-EC"/>
</dbReference>
<dbReference type="EMBL" id="QRHL01000001">
    <property type="protein sequence ID" value="RHF74983.1"/>
    <property type="molecule type" value="Genomic_DNA"/>
</dbReference>
<dbReference type="NCBIfam" id="NF008909">
    <property type="entry name" value="PRK12273.1"/>
    <property type="match status" value="1"/>
</dbReference>
<dbReference type="InterPro" id="IPR020557">
    <property type="entry name" value="Fumarate_lyase_CS"/>
</dbReference>